<reference evidence="1 2" key="1">
    <citation type="journal article" date="2011" name="J. Bacteriol.">
        <title>Complete genome sequence of Paenibacillus polymyxa SC2, a strain of plant growth-promoting Rhizobacterium with broad-spectrum antimicrobial activity.</title>
        <authorList>
            <person name="Ma M."/>
            <person name="Wang C."/>
            <person name="Ding Y."/>
            <person name="Li L."/>
            <person name="Shen D."/>
            <person name="Jiang X."/>
            <person name="Guan D."/>
            <person name="Cao F."/>
            <person name="Chen H."/>
            <person name="Feng R."/>
            <person name="Wang X."/>
            <person name="Ge Y."/>
            <person name="Yao L."/>
            <person name="Bing X."/>
            <person name="Yang X."/>
            <person name="Li J."/>
            <person name="Du B."/>
        </authorList>
    </citation>
    <scope>NUCLEOTIDE SEQUENCE [LARGE SCALE GENOMIC DNA]</scope>
    <source>
        <strain evidence="1 2">SC2</strain>
    </source>
</reference>
<dbReference type="HOGENOM" id="CLU_2790073_0_0_9"/>
<accession>E3EFQ4</accession>
<dbReference type="KEGG" id="ppm:PPSC2_08530"/>
<proteinExistence type="predicted"/>
<gene>
    <name evidence="1" type="ORF">PPSC2_08530</name>
</gene>
<organism evidence="1 2">
    <name type="scientific">Paenibacillus polymyxa (strain SC2)</name>
    <name type="common">Bacillus polymyxa</name>
    <dbReference type="NCBI Taxonomy" id="886882"/>
    <lineage>
        <taxon>Bacteria</taxon>
        <taxon>Bacillati</taxon>
        <taxon>Bacillota</taxon>
        <taxon>Bacilli</taxon>
        <taxon>Bacillales</taxon>
        <taxon>Paenibacillaceae</taxon>
        <taxon>Paenibacillus</taxon>
    </lineage>
</organism>
<evidence type="ECO:0000313" key="1">
    <source>
        <dbReference type="EMBL" id="ADO55776.1"/>
    </source>
</evidence>
<dbReference type="AlphaFoldDB" id="E3EFQ4"/>
<dbReference type="RefSeq" id="WP_013370395.1">
    <property type="nucleotide sequence ID" value="NC_014622.2"/>
</dbReference>
<evidence type="ECO:0000313" key="2">
    <source>
        <dbReference type="Proteomes" id="UP000006868"/>
    </source>
</evidence>
<sequence length="68" mass="7779">MIKQEEQRQAELLKQYMEKHFKPPNGTGCLIEEMELAMYIDPVIKAGKKSDYSAISILVSNEGRSKCM</sequence>
<dbReference type="Proteomes" id="UP000006868">
    <property type="component" value="Chromosome"/>
</dbReference>
<dbReference type="EMBL" id="CP002213">
    <property type="protein sequence ID" value="ADO55776.1"/>
    <property type="molecule type" value="Genomic_DNA"/>
</dbReference>
<protein>
    <submittedName>
        <fullName evidence="1">Uncharacterized protein</fullName>
    </submittedName>
</protein>
<dbReference type="PATRIC" id="fig|886882.15.peg.1793"/>
<name>E3EFQ4_PAEPS</name>